<organism evidence="1 2">
    <name type="scientific">Stegodyphus mimosarum</name>
    <name type="common">African social velvet spider</name>
    <dbReference type="NCBI Taxonomy" id="407821"/>
    <lineage>
        <taxon>Eukaryota</taxon>
        <taxon>Metazoa</taxon>
        <taxon>Ecdysozoa</taxon>
        <taxon>Arthropoda</taxon>
        <taxon>Chelicerata</taxon>
        <taxon>Arachnida</taxon>
        <taxon>Araneae</taxon>
        <taxon>Araneomorphae</taxon>
        <taxon>Entelegynae</taxon>
        <taxon>Eresoidea</taxon>
        <taxon>Eresidae</taxon>
        <taxon>Stegodyphus</taxon>
    </lineage>
</organism>
<name>A0A087SVZ5_STEMI</name>
<sequence length="57" mass="6401">MDVTEPDDINLAYDFVVEHLDQNELWAVINNAGIGNVSHIEIVTMSSIEEVFNVNLL</sequence>
<dbReference type="SUPFAM" id="SSF51735">
    <property type="entry name" value="NAD(P)-binding Rossmann-fold domains"/>
    <property type="match status" value="1"/>
</dbReference>
<dbReference type="InterPro" id="IPR002347">
    <property type="entry name" value="SDR_fam"/>
</dbReference>
<feature type="non-terminal residue" evidence="1">
    <location>
        <position position="57"/>
    </location>
</feature>
<dbReference type="InterPro" id="IPR036291">
    <property type="entry name" value="NAD(P)-bd_dom_sf"/>
</dbReference>
<reference evidence="1 2" key="1">
    <citation type="submission" date="2013-11" db="EMBL/GenBank/DDBJ databases">
        <title>Genome sequencing of Stegodyphus mimosarum.</title>
        <authorList>
            <person name="Bechsgaard J."/>
        </authorList>
    </citation>
    <scope>NUCLEOTIDE SEQUENCE [LARGE SCALE GENOMIC DNA]</scope>
</reference>
<evidence type="ECO:0000313" key="1">
    <source>
        <dbReference type="EMBL" id="KFM57034.1"/>
    </source>
</evidence>
<keyword evidence="2" id="KW-1185">Reference proteome</keyword>
<dbReference type="AlphaFoldDB" id="A0A087SVZ5"/>
<protein>
    <submittedName>
        <fullName evidence="1">Uncharacterized protein</fullName>
    </submittedName>
</protein>
<dbReference type="EMBL" id="KK112201">
    <property type="protein sequence ID" value="KFM57034.1"/>
    <property type="molecule type" value="Genomic_DNA"/>
</dbReference>
<accession>A0A087SVZ5</accession>
<proteinExistence type="predicted"/>
<evidence type="ECO:0000313" key="2">
    <source>
        <dbReference type="Proteomes" id="UP000054359"/>
    </source>
</evidence>
<dbReference type="Pfam" id="PF00106">
    <property type="entry name" value="adh_short"/>
    <property type="match status" value="1"/>
</dbReference>
<dbReference type="Proteomes" id="UP000054359">
    <property type="component" value="Unassembled WGS sequence"/>
</dbReference>
<dbReference type="OrthoDB" id="6422490at2759"/>
<gene>
    <name evidence="1" type="ORF">X975_02297</name>
</gene>
<dbReference type="Gene3D" id="3.40.50.720">
    <property type="entry name" value="NAD(P)-binding Rossmann-like Domain"/>
    <property type="match status" value="1"/>
</dbReference>